<reference evidence="2" key="1">
    <citation type="journal article" date="2014" name="Genome Biol. Evol.">
        <title>Gene Loss Rather Than Gene Gain Is Associated with a Host Jump from Monocots to Dicots in the Smut Fungus Melanopsichium pennsylvanicum.</title>
        <authorList>
            <person name="Sharma R."/>
            <person name="Mishra B."/>
            <person name="Runge F."/>
            <person name="Thines M."/>
        </authorList>
    </citation>
    <scope>NUCLEOTIDE SEQUENCE</scope>
    <source>
        <strain evidence="2">4</strain>
    </source>
</reference>
<name>A0A077R499_9BASI</name>
<feature type="signal peptide" evidence="1">
    <location>
        <begin position="1"/>
        <end position="23"/>
    </location>
</feature>
<accession>A0A077R499</accession>
<keyword evidence="1" id="KW-0732">Signal</keyword>
<feature type="chain" id="PRO_5001722779" evidence="1">
    <location>
        <begin position="24"/>
        <end position="83"/>
    </location>
</feature>
<evidence type="ECO:0000256" key="1">
    <source>
        <dbReference type="SAM" id="SignalP"/>
    </source>
</evidence>
<proteinExistence type="predicted"/>
<evidence type="ECO:0000313" key="2">
    <source>
        <dbReference type="EMBL" id="CDI53851.1"/>
    </source>
</evidence>
<organism evidence="2">
    <name type="scientific">Melanopsichium pennsylvanicum 4</name>
    <dbReference type="NCBI Taxonomy" id="1398559"/>
    <lineage>
        <taxon>Eukaryota</taxon>
        <taxon>Fungi</taxon>
        <taxon>Dikarya</taxon>
        <taxon>Basidiomycota</taxon>
        <taxon>Ustilaginomycotina</taxon>
        <taxon>Ustilaginomycetes</taxon>
        <taxon>Ustilaginales</taxon>
        <taxon>Ustilaginaceae</taxon>
        <taxon>Melanopsichium</taxon>
    </lineage>
</organism>
<dbReference type="EMBL" id="HG529594">
    <property type="protein sequence ID" value="CDI53851.1"/>
    <property type="molecule type" value="Genomic_DNA"/>
</dbReference>
<dbReference type="AlphaFoldDB" id="A0A077R499"/>
<sequence length="83" mass="9067">MKFHRVIAFLVPLVLVFAHATTSAPIPYPKPIEDIYPTQLPDFNNNQTPVSGDYGAFQSLLASGFAVDINDNSAMTGKKSKKN</sequence>
<protein>
    <submittedName>
        <fullName evidence="2">Uncharacterized protein</fullName>
    </submittedName>
</protein>